<comment type="similarity">
    <text evidence="1 4">Belongs to the glycosyl hydrolase 32 family.</text>
</comment>
<dbReference type="InterPro" id="IPR023296">
    <property type="entry name" value="Glyco_hydro_beta-prop_sf"/>
</dbReference>
<dbReference type="InterPro" id="IPR013320">
    <property type="entry name" value="ConA-like_dom_sf"/>
</dbReference>
<comment type="caution">
    <text evidence="8">The sequence shown here is derived from an EMBL/GenBank/DDBJ whole genome shotgun (WGS) entry which is preliminary data.</text>
</comment>
<dbReference type="InterPro" id="IPR013189">
    <property type="entry name" value="Glyco_hydro_32_C"/>
</dbReference>
<dbReference type="PROSITE" id="PS00609">
    <property type="entry name" value="GLYCOSYL_HYDROL_F32"/>
    <property type="match status" value="1"/>
</dbReference>
<keyword evidence="9" id="KW-1185">Reference proteome</keyword>
<dbReference type="CDD" id="cd18622">
    <property type="entry name" value="GH32_Inu-like"/>
    <property type="match status" value="1"/>
</dbReference>
<dbReference type="SUPFAM" id="SSF75005">
    <property type="entry name" value="Arabinanase/levansucrase/invertase"/>
    <property type="match status" value="1"/>
</dbReference>
<dbReference type="GO" id="GO:0005737">
    <property type="term" value="C:cytoplasm"/>
    <property type="evidence" value="ECO:0007669"/>
    <property type="project" value="TreeGrafter"/>
</dbReference>
<evidence type="ECO:0000259" key="6">
    <source>
        <dbReference type="Pfam" id="PF00251"/>
    </source>
</evidence>
<dbReference type="SMART" id="SM00640">
    <property type="entry name" value="Glyco_32"/>
    <property type="match status" value="1"/>
</dbReference>
<protein>
    <submittedName>
        <fullName evidence="8">Uncharacterized protein</fullName>
    </submittedName>
</protein>
<dbReference type="Gene3D" id="2.115.10.20">
    <property type="entry name" value="Glycosyl hydrolase domain, family 43"/>
    <property type="match status" value="1"/>
</dbReference>
<evidence type="ECO:0000256" key="3">
    <source>
        <dbReference type="ARBA" id="ARBA00023295"/>
    </source>
</evidence>
<dbReference type="PANTHER" id="PTHR42800:SF1">
    <property type="entry name" value="EXOINULINASE INUD (AFU_ORTHOLOGUE AFUA_5G00480)"/>
    <property type="match status" value="1"/>
</dbReference>
<keyword evidence="5" id="KW-0732">Signal</keyword>
<organism evidence="8 9">
    <name type="scientific">Clonostachys chloroleuca</name>
    <dbReference type="NCBI Taxonomy" id="1926264"/>
    <lineage>
        <taxon>Eukaryota</taxon>
        <taxon>Fungi</taxon>
        <taxon>Dikarya</taxon>
        <taxon>Ascomycota</taxon>
        <taxon>Pezizomycotina</taxon>
        <taxon>Sordariomycetes</taxon>
        <taxon>Hypocreomycetidae</taxon>
        <taxon>Hypocreales</taxon>
        <taxon>Bionectriaceae</taxon>
        <taxon>Clonostachys</taxon>
    </lineage>
</organism>
<dbReference type="Pfam" id="PF08244">
    <property type="entry name" value="Glyco_hydro_32C"/>
    <property type="match status" value="1"/>
</dbReference>
<dbReference type="Gene3D" id="2.60.120.560">
    <property type="entry name" value="Exo-inulinase, domain 1"/>
    <property type="match status" value="1"/>
</dbReference>
<dbReference type="InterPro" id="IPR018053">
    <property type="entry name" value="Glyco_hydro_32_AS"/>
</dbReference>
<dbReference type="Proteomes" id="UP001160390">
    <property type="component" value="Unassembled WGS sequence"/>
</dbReference>
<feature type="signal peptide" evidence="5">
    <location>
        <begin position="1"/>
        <end position="24"/>
    </location>
</feature>
<evidence type="ECO:0000259" key="7">
    <source>
        <dbReference type="Pfam" id="PF08244"/>
    </source>
</evidence>
<evidence type="ECO:0000256" key="5">
    <source>
        <dbReference type="SAM" id="SignalP"/>
    </source>
</evidence>
<dbReference type="GO" id="GO:0005987">
    <property type="term" value="P:sucrose catabolic process"/>
    <property type="evidence" value="ECO:0007669"/>
    <property type="project" value="TreeGrafter"/>
</dbReference>
<sequence length="535" mass="58880">MVTMVSLSLRLLAVAFSMSSKALAQNYTERYRPQFHFTPAKNWMNDPNGLIYHEGTYHLFYQHNPGGISWGAMSWGHATSSDLVHWEHQPVALLARGYPDNITEMFFSGTAVFDAQNTSGFGTDDKAPLVAMYTSHYPLAQTLPSGKTVDANQQSQSIAYSLDDGMTWTTYDSVNPVILNPPEEYSDQIHDFRDPAVFWHEETQRWVSVMSLPGLRKLLIYTSFNLKDWELVSEFGPVNAVGGVWECPSMFPLPLDGGEELKWVVQISLNPGGPAGNTGSGTQYVVGHFDGKTFTPDANSVTQSNWVDWGPDFYAALTFGGLPVEDRVDIAWMTNLRYGGATPTDPWRSAFTVPRRLSLKTINGRATLTQEPILGEADYSSTHWDTLPAGSTKLDFTEKALDIVLSFSESESTQFGVIVRASSDLSEQTQVGYDFEKKEVFVNRTVSGVSGFDDTFAGVFSAPLDSIESIEGKAAFRVLVDWSSVEVFGGAGEVTLASLIFPSDESSDVYIFSTGGSTNDVEVKTASIESVWVTE</sequence>
<dbReference type="PANTHER" id="PTHR42800">
    <property type="entry name" value="EXOINULINASE INUD (AFU_ORTHOLOGUE AFUA_5G00480)"/>
    <property type="match status" value="1"/>
</dbReference>
<feature type="chain" id="PRO_5041333698" evidence="5">
    <location>
        <begin position="25"/>
        <end position="535"/>
    </location>
</feature>
<dbReference type="AlphaFoldDB" id="A0AA35LSU4"/>
<keyword evidence="2 4" id="KW-0378">Hydrolase</keyword>
<evidence type="ECO:0000313" key="8">
    <source>
        <dbReference type="EMBL" id="CAI6046452.1"/>
    </source>
</evidence>
<keyword evidence="3 4" id="KW-0326">Glycosidase</keyword>
<dbReference type="GO" id="GO:0004575">
    <property type="term" value="F:sucrose alpha-glucosidase activity"/>
    <property type="evidence" value="ECO:0007669"/>
    <property type="project" value="TreeGrafter"/>
</dbReference>
<accession>A0AA35LSU4</accession>
<dbReference type="SUPFAM" id="SSF49899">
    <property type="entry name" value="Concanavalin A-like lectins/glucanases"/>
    <property type="match status" value="1"/>
</dbReference>
<dbReference type="InterPro" id="IPR013148">
    <property type="entry name" value="Glyco_hydro_32_N"/>
</dbReference>
<feature type="domain" description="Glycosyl hydrolase family 32 N-terminal" evidence="6">
    <location>
        <begin position="36"/>
        <end position="372"/>
    </location>
</feature>
<feature type="domain" description="Glycosyl hydrolase family 32 C-terminal" evidence="7">
    <location>
        <begin position="388"/>
        <end position="523"/>
    </location>
</feature>
<dbReference type="InterPro" id="IPR001362">
    <property type="entry name" value="Glyco_hydro_32"/>
</dbReference>
<dbReference type="Pfam" id="PF00251">
    <property type="entry name" value="Glyco_hydro_32N"/>
    <property type="match status" value="1"/>
</dbReference>
<evidence type="ECO:0000256" key="2">
    <source>
        <dbReference type="ARBA" id="ARBA00022801"/>
    </source>
</evidence>
<dbReference type="FunFam" id="2.115.10.20:FF:000002">
    <property type="entry name" value="Invertase 2"/>
    <property type="match status" value="1"/>
</dbReference>
<reference evidence="8" key="1">
    <citation type="submission" date="2023-01" db="EMBL/GenBank/DDBJ databases">
        <authorList>
            <person name="Piombo E."/>
        </authorList>
    </citation>
    <scope>NUCLEOTIDE SEQUENCE</scope>
</reference>
<proteinExistence type="inferred from homology"/>
<evidence type="ECO:0000256" key="1">
    <source>
        <dbReference type="ARBA" id="ARBA00009902"/>
    </source>
</evidence>
<name>A0AA35LSU4_9HYPO</name>
<dbReference type="EMBL" id="CABFNP030000582">
    <property type="protein sequence ID" value="CAI6046452.1"/>
    <property type="molecule type" value="Genomic_DNA"/>
</dbReference>
<gene>
    <name evidence="8" type="ORF">CCHLO57077_00013029</name>
</gene>
<evidence type="ECO:0000256" key="4">
    <source>
        <dbReference type="RuleBase" id="RU362110"/>
    </source>
</evidence>
<evidence type="ECO:0000313" key="9">
    <source>
        <dbReference type="Proteomes" id="UP001160390"/>
    </source>
</evidence>